<feature type="region of interest" description="Disordered" evidence="1">
    <location>
        <begin position="1"/>
        <end position="26"/>
    </location>
</feature>
<feature type="region of interest" description="Disordered" evidence="1">
    <location>
        <begin position="960"/>
        <end position="1002"/>
    </location>
</feature>
<evidence type="ECO:0008006" key="6">
    <source>
        <dbReference type="Google" id="ProtNLM"/>
    </source>
</evidence>
<dbReference type="Pfam" id="PF12660">
    <property type="entry name" value="zf-TFIIIC"/>
    <property type="match status" value="1"/>
</dbReference>
<name>A0ABY7D507_9BASI</name>
<sequence>MTSDTRIGQTGQPTDQPKPTDPSYGHVDILQTLPIDCSPSCLEWSSDGQAFAVTRANICLLTPILGYMVPPEDPHAHIQTRPAENGSHSQDLPSTPSGSNPSATHESIPDSTKSGDCQHRIPFFMTIIEINKQLGVNWSAHSNVISTITPPNDDRFWRTASWSPSGLSRLGSCLLAALSTTCDVFVFSPTRNFQTGLWEIKETLNLSEELLKIFYRFYPAIVGHPEDPPEPVDVSPETAWDESAEGNEKRSRFTSCVLRTQATCLAWSPAYFHCESEIPSPKQFDELYDVDFSLLAVGHRRGDISLWRHTSNGEMELGSLNPICPNGHTLNLLSWSDWKLGARRRVVDRSQINITNLFAKLDDPSTHQYQLTSHLAVANSKGVVYLLHLFRPFERPIKVLSPLSRIEITTIGVYQDPLNQSSITYFKWLPSCGNYPPRLVLSRLGEIVLVSLSSAPAEQQSDYQSRFSIGRTQVIQLPVLQPHDDRFCWADCNSWASCTGISAIPTGIPGITQIVAMLSNGLMFVFRESSHSDPSSTSSSPANSLELDLAHSVQLSLDFRAKFRSIGFSAHPPPNNIPITKQNVMNVFGSSVLSSLQHVSGDRQQLHSTDQMALSNGCIMSWLYEIDAPNKFRYKPENYQILQFCLADFDPVGSRQHPVKLPRRMQLLGILENQINWIMPAMFAKSVSSLLVSPPLRLFNIFNILHSIFSDTGPRESASFDLLTSTLSKLLDFLQLERLGENYNEPFYSALPDHQPDLDPQEVKASLALKSQLINQILYNPNLDHLRLKANLCHFLLARVDKVRFPSLRSRLVEAKVSISRIIHRLVLQNIAQFFVRHQGQLSDDERPVFHRYQHASKAIAWFPEPSIEQLLEPDEIDHKLLDQDRLSLAFDASADNVTPPIPTGAEDQEMEKCPACLQSVCFDSLRFAICRVGHVWDRCSVTFQILSTIKVRICTGCGRKARSRGSGEDRKISREDEGSREEAQTGPGAHPQEHPPSTSIQPEDVVDIDRLDRFSFVQVLLDSSVCCWHCGGRWRLSS</sequence>
<proteinExistence type="predicted"/>
<dbReference type="GeneID" id="77803902"/>
<dbReference type="InterPro" id="IPR044230">
    <property type="entry name" value="GTF3C4"/>
</dbReference>
<dbReference type="SUPFAM" id="SSF82171">
    <property type="entry name" value="DPP6 N-terminal domain-like"/>
    <property type="match status" value="1"/>
</dbReference>
<keyword evidence="5" id="KW-1185">Reference proteome</keyword>
<evidence type="ECO:0000313" key="4">
    <source>
        <dbReference type="EMBL" id="WAQ91421.1"/>
    </source>
</evidence>
<feature type="region of interest" description="Disordered" evidence="1">
    <location>
        <begin position="72"/>
        <end position="116"/>
    </location>
</feature>
<protein>
    <recommendedName>
        <fullName evidence="6">Transcription factor IIIC 90kDa subunit N-terminal domain-containing protein</fullName>
    </recommendedName>
</protein>
<dbReference type="PANTHER" id="PTHR15496">
    <property type="entry name" value="GENERAL TRANSCRIPTION FACTOR 3C POLYPEPTIDE 4 FAMILY"/>
    <property type="match status" value="1"/>
</dbReference>
<feature type="compositionally biased region" description="Polar residues" evidence="1">
    <location>
        <begin position="1"/>
        <end position="17"/>
    </location>
</feature>
<dbReference type="PANTHER" id="PTHR15496:SF2">
    <property type="entry name" value="GENERAL TRANSCRIPTION FACTOR 3C POLYPEPTIDE 4"/>
    <property type="match status" value="1"/>
</dbReference>
<evidence type="ECO:0000259" key="3">
    <source>
        <dbReference type="Pfam" id="PF12660"/>
    </source>
</evidence>
<accession>A0ABY7D507</accession>
<dbReference type="EMBL" id="CP110434">
    <property type="protein sequence ID" value="WAQ91421.1"/>
    <property type="molecule type" value="Genomic_DNA"/>
</dbReference>
<feature type="domain" description="Transcription factor IIIC putative zinc-finger" evidence="3">
    <location>
        <begin position="907"/>
        <end position="1034"/>
    </location>
</feature>
<evidence type="ECO:0000259" key="2">
    <source>
        <dbReference type="Pfam" id="PF12657"/>
    </source>
</evidence>
<dbReference type="RefSeq" id="XP_053026976.1">
    <property type="nucleotide sequence ID" value="XM_053163007.1"/>
</dbReference>
<dbReference type="Proteomes" id="UP001164743">
    <property type="component" value="Chromosome 14A"/>
</dbReference>
<gene>
    <name evidence="4" type="ORF">PtA15_14A305</name>
</gene>
<dbReference type="InterPro" id="IPR024764">
    <property type="entry name" value="TFIIIC_Znf"/>
</dbReference>
<evidence type="ECO:0000256" key="1">
    <source>
        <dbReference type="SAM" id="MobiDB-lite"/>
    </source>
</evidence>
<evidence type="ECO:0000313" key="5">
    <source>
        <dbReference type="Proteomes" id="UP001164743"/>
    </source>
</evidence>
<dbReference type="Pfam" id="PF12657">
    <property type="entry name" value="TFIIIC_delta"/>
    <property type="match status" value="1"/>
</dbReference>
<reference evidence="4" key="1">
    <citation type="submission" date="2022-10" db="EMBL/GenBank/DDBJ databases">
        <title>Puccinia triticina Genome sequencing and assembly.</title>
        <authorList>
            <person name="Li C."/>
        </authorList>
    </citation>
    <scope>NUCLEOTIDE SEQUENCE</scope>
    <source>
        <strain evidence="4">Pt15</strain>
    </source>
</reference>
<dbReference type="InterPro" id="IPR024761">
    <property type="entry name" value="TFIIIC_delta_N"/>
</dbReference>
<feature type="compositionally biased region" description="Basic and acidic residues" evidence="1">
    <location>
        <begin position="966"/>
        <end position="984"/>
    </location>
</feature>
<organism evidence="4 5">
    <name type="scientific">Puccinia triticina</name>
    <dbReference type="NCBI Taxonomy" id="208348"/>
    <lineage>
        <taxon>Eukaryota</taxon>
        <taxon>Fungi</taxon>
        <taxon>Dikarya</taxon>
        <taxon>Basidiomycota</taxon>
        <taxon>Pucciniomycotina</taxon>
        <taxon>Pucciniomycetes</taxon>
        <taxon>Pucciniales</taxon>
        <taxon>Pucciniaceae</taxon>
        <taxon>Puccinia</taxon>
    </lineage>
</organism>
<feature type="compositionally biased region" description="Polar residues" evidence="1">
    <location>
        <begin position="86"/>
        <end position="115"/>
    </location>
</feature>
<feature type="domain" description="Transcription factor IIIC 90kDa subunit N-terminal" evidence="2">
    <location>
        <begin position="44"/>
        <end position="581"/>
    </location>
</feature>